<keyword evidence="2" id="KW-0862">Zinc</keyword>
<evidence type="ECO:0000259" key="7">
    <source>
        <dbReference type="SMART" id="SM00066"/>
    </source>
</evidence>
<organism evidence="8 9">
    <name type="scientific">Aspergillus sclerotiicarbonarius (strain CBS 121057 / IBT 28362)</name>
    <dbReference type="NCBI Taxonomy" id="1448318"/>
    <lineage>
        <taxon>Eukaryota</taxon>
        <taxon>Fungi</taxon>
        <taxon>Dikarya</taxon>
        <taxon>Ascomycota</taxon>
        <taxon>Pezizomycotina</taxon>
        <taxon>Eurotiomycetes</taxon>
        <taxon>Eurotiomycetidae</taxon>
        <taxon>Eurotiales</taxon>
        <taxon>Aspergillaceae</taxon>
        <taxon>Aspergillus</taxon>
        <taxon>Aspergillus subgen. Circumdati</taxon>
    </lineage>
</organism>
<protein>
    <recommendedName>
        <fullName evidence="7">Zn(2)-C6 fungal-type domain-containing protein</fullName>
    </recommendedName>
</protein>
<evidence type="ECO:0000256" key="5">
    <source>
        <dbReference type="ARBA" id="ARBA00023163"/>
    </source>
</evidence>
<evidence type="ECO:0000256" key="2">
    <source>
        <dbReference type="ARBA" id="ARBA00022833"/>
    </source>
</evidence>
<proteinExistence type="predicted"/>
<keyword evidence="5" id="KW-0804">Transcription</keyword>
<sequence>MPRVAPEDRKRVYRPKTRTGCLTCKSTIERRIKCGEELPACLRCTSTGRRCEGYRDPAAPSSPLPARSHVSARPLIPRPLSAPSFHLFAGDQERRSFQFFLEKTVPQLAGDFECAFWGRLLLQSVHHEPVIRHATVALGSLHERFECDAAPFRSAHGSFALRQYLRAMRCLMSTPGSQPLDVCLISCILFSCFEAMRDHYGPAITHITSGLNILSELRTNQSNNPVALCVGRTPYVPMDILCGLFTRLQGQVIVTVHRIGAARCNLWPELVIDLDRPIVFQSLADARETLEIYTYYYRQRSTELLYQSPPAETNPIDPVTTVNPAAVILRDTSLILLARWSTALDDFLRERNTSLTPRERRAAAVLQLRKIDCVIALDILQAAGEAEAGHHVQWDKYCPFFEQMVVLGESIISSSPMSSKKTFSLDLSIIAAIFNVAVRCRDPLIRRRAVAVLRASAIQEGVWNSVVVAAIADKWIEIEEEGLGVVVSCADVPAAARLADFLPVFDVEQPSALVYFSRSSPIDWDGVRREVFTW</sequence>
<feature type="domain" description="Zn(2)-C6 fungal-type" evidence="7">
    <location>
        <begin position="15"/>
        <end position="62"/>
    </location>
</feature>
<keyword evidence="1" id="KW-0479">Metal-binding</keyword>
<gene>
    <name evidence="8" type="ORF">BO78DRAFT_310272</name>
</gene>
<keyword evidence="4" id="KW-0238">DNA-binding</keyword>
<evidence type="ECO:0000313" key="9">
    <source>
        <dbReference type="Proteomes" id="UP000248423"/>
    </source>
</evidence>
<keyword evidence="9" id="KW-1185">Reference proteome</keyword>
<dbReference type="PANTHER" id="PTHR36206:SF12">
    <property type="entry name" value="ASPERCRYPTIN BIOSYNTHESIS CLUSTER-SPECIFIC TRANSCRIPTION REGULATOR ATNN-RELATED"/>
    <property type="match status" value="1"/>
</dbReference>
<dbReference type="GO" id="GO:0008270">
    <property type="term" value="F:zinc ion binding"/>
    <property type="evidence" value="ECO:0007669"/>
    <property type="project" value="InterPro"/>
</dbReference>
<dbReference type="InterPro" id="IPR052360">
    <property type="entry name" value="Transcr_Regulatory_Proteins"/>
</dbReference>
<evidence type="ECO:0000313" key="8">
    <source>
        <dbReference type="EMBL" id="PYI08653.1"/>
    </source>
</evidence>
<evidence type="ECO:0000256" key="1">
    <source>
        <dbReference type="ARBA" id="ARBA00022723"/>
    </source>
</evidence>
<dbReference type="Proteomes" id="UP000248423">
    <property type="component" value="Unassembled WGS sequence"/>
</dbReference>
<dbReference type="EMBL" id="KZ826333">
    <property type="protein sequence ID" value="PYI08653.1"/>
    <property type="molecule type" value="Genomic_DNA"/>
</dbReference>
<dbReference type="GO" id="GO:0009893">
    <property type="term" value="P:positive regulation of metabolic process"/>
    <property type="evidence" value="ECO:0007669"/>
    <property type="project" value="UniProtKB-ARBA"/>
</dbReference>
<dbReference type="OrthoDB" id="2593732at2759"/>
<dbReference type="CDD" id="cd00067">
    <property type="entry name" value="GAL4"/>
    <property type="match status" value="1"/>
</dbReference>
<dbReference type="PANTHER" id="PTHR36206">
    <property type="entry name" value="ASPERCRYPTIN BIOSYNTHESIS CLUSTER-SPECIFIC TRANSCRIPTION REGULATOR ATNN-RELATED"/>
    <property type="match status" value="1"/>
</dbReference>
<reference evidence="8 9" key="1">
    <citation type="submission" date="2018-02" db="EMBL/GenBank/DDBJ databases">
        <title>The genomes of Aspergillus section Nigri reveals drivers in fungal speciation.</title>
        <authorList>
            <consortium name="DOE Joint Genome Institute"/>
            <person name="Vesth T.C."/>
            <person name="Nybo J."/>
            <person name="Theobald S."/>
            <person name="Brandl J."/>
            <person name="Frisvad J.C."/>
            <person name="Nielsen K.F."/>
            <person name="Lyhne E.K."/>
            <person name="Kogle M.E."/>
            <person name="Kuo A."/>
            <person name="Riley R."/>
            <person name="Clum A."/>
            <person name="Nolan M."/>
            <person name="Lipzen A."/>
            <person name="Salamov A."/>
            <person name="Henrissat B."/>
            <person name="Wiebenga A."/>
            <person name="De vries R.P."/>
            <person name="Grigoriev I.V."/>
            <person name="Mortensen U.H."/>
            <person name="Andersen M.R."/>
            <person name="Baker S.E."/>
        </authorList>
    </citation>
    <scope>NUCLEOTIDE SEQUENCE [LARGE SCALE GENOMIC DNA]</scope>
    <source>
        <strain evidence="8 9">CBS 121057</strain>
    </source>
</reference>
<dbReference type="GO" id="GO:0000981">
    <property type="term" value="F:DNA-binding transcription factor activity, RNA polymerase II-specific"/>
    <property type="evidence" value="ECO:0007669"/>
    <property type="project" value="InterPro"/>
</dbReference>
<keyword evidence="3" id="KW-0805">Transcription regulation</keyword>
<accession>A0A319FKL8</accession>
<keyword evidence="6" id="KW-0539">Nucleus</keyword>
<evidence type="ECO:0000256" key="4">
    <source>
        <dbReference type="ARBA" id="ARBA00023125"/>
    </source>
</evidence>
<dbReference type="InterPro" id="IPR036864">
    <property type="entry name" value="Zn2-C6_fun-type_DNA-bd_sf"/>
</dbReference>
<name>A0A319FKL8_ASPSB</name>
<evidence type="ECO:0000256" key="3">
    <source>
        <dbReference type="ARBA" id="ARBA00023015"/>
    </source>
</evidence>
<dbReference type="InterPro" id="IPR001138">
    <property type="entry name" value="Zn2Cys6_DnaBD"/>
</dbReference>
<dbReference type="Pfam" id="PF00172">
    <property type="entry name" value="Zn_clus"/>
    <property type="match status" value="1"/>
</dbReference>
<evidence type="ECO:0000256" key="6">
    <source>
        <dbReference type="ARBA" id="ARBA00023242"/>
    </source>
</evidence>
<dbReference type="AlphaFoldDB" id="A0A319FKL8"/>
<dbReference type="SMART" id="SM00066">
    <property type="entry name" value="GAL4"/>
    <property type="match status" value="1"/>
</dbReference>
<dbReference type="SUPFAM" id="SSF57701">
    <property type="entry name" value="Zn2/Cys6 DNA-binding domain"/>
    <property type="match status" value="1"/>
</dbReference>
<dbReference type="STRING" id="1448318.A0A319FKL8"/>
<dbReference type="VEuPathDB" id="FungiDB:BO78DRAFT_310272"/>
<dbReference type="GO" id="GO:0003677">
    <property type="term" value="F:DNA binding"/>
    <property type="evidence" value="ECO:0007669"/>
    <property type="project" value="UniProtKB-KW"/>
</dbReference>